<dbReference type="InterPro" id="IPR000182">
    <property type="entry name" value="GNAT_dom"/>
</dbReference>
<keyword evidence="1 4" id="KW-0808">Transferase</keyword>
<dbReference type="OrthoDB" id="529907at2"/>
<comment type="caution">
    <text evidence="4">The sequence shown here is derived from an EMBL/GenBank/DDBJ whole genome shotgun (WGS) entry which is preliminary data.</text>
</comment>
<gene>
    <name evidence="4" type="ORF">CLV40_103210</name>
</gene>
<proteinExistence type="predicted"/>
<dbReference type="RefSeq" id="WP_104478030.1">
    <property type="nucleotide sequence ID" value="NZ_CP154825.1"/>
</dbReference>
<dbReference type="InterPro" id="IPR050832">
    <property type="entry name" value="Bact_Acetyltransf"/>
</dbReference>
<dbReference type="GO" id="GO:0008080">
    <property type="term" value="F:N-acetyltransferase activity"/>
    <property type="evidence" value="ECO:0007669"/>
    <property type="project" value="InterPro"/>
</dbReference>
<organism evidence="4 5">
    <name type="scientific">Actinokineospora auranticolor</name>
    <dbReference type="NCBI Taxonomy" id="155976"/>
    <lineage>
        <taxon>Bacteria</taxon>
        <taxon>Bacillati</taxon>
        <taxon>Actinomycetota</taxon>
        <taxon>Actinomycetes</taxon>
        <taxon>Pseudonocardiales</taxon>
        <taxon>Pseudonocardiaceae</taxon>
        <taxon>Actinokineospora</taxon>
    </lineage>
</organism>
<dbReference type="Gene3D" id="3.40.630.30">
    <property type="match status" value="1"/>
</dbReference>
<dbReference type="InterPro" id="IPR016181">
    <property type="entry name" value="Acyl_CoA_acyltransferase"/>
</dbReference>
<protein>
    <submittedName>
        <fullName evidence="4">Ribosomal-protein-alanine N-acetyltransferase</fullName>
    </submittedName>
</protein>
<dbReference type="EMBL" id="PTIX01000003">
    <property type="protein sequence ID" value="PPK69600.1"/>
    <property type="molecule type" value="Genomic_DNA"/>
</dbReference>
<dbReference type="PROSITE" id="PS51186">
    <property type="entry name" value="GNAT"/>
    <property type="match status" value="1"/>
</dbReference>
<dbReference type="AlphaFoldDB" id="A0A2S6GWP3"/>
<feature type="domain" description="N-acetyltransferase" evidence="3">
    <location>
        <begin position="5"/>
        <end position="153"/>
    </location>
</feature>
<dbReference type="CDD" id="cd04301">
    <property type="entry name" value="NAT_SF"/>
    <property type="match status" value="1"/>
</dbReference>
<keyword evidence="2" id="KW-0012">Acyltransferase</keyword>
<dbReference type="NCBIfam" id="TIGR01575">
    <property type="entry name" value="rimI"/>
    <property type="match status" value="1"/>
</dbReference>
<dbReference type="SUPFAM" id="SSF55729">
    <property type="entry name" value="Acyl-CoA N-acyltransferases (Nat)"/>
    <property type="match status" value="1"/>
</dbReference>
<dbReference type="PANTHER" id="PTHR43877">
    <property type="entry name" value="AMINOALKYLPHOSPHONATE N-ACETYLTRANSFERASE-RELATED-RELATED"/>
    <property type="match status" value="1"/>
</dbReference>
<sequence>MSEPTRIGVLGRADLRRCAELERILFPDDDPWSESAFASELDWGHYYVGAYAGELLVGYGGLGMAGKPGDMEASVHNLGVDPVWQGRGVGRALLRVLLARADEHLAQVFLEVRTDNAPAIGLYEAHGFATIGLRRRYYQPSGADAYTMVRPARVDRTVENTP</sequence>
<dbReference type="InterPro" id="IPR006464">
    <property type="entry name" value="AcTrfase_RimI/Ard1"/>
</dbReference>
<evidence type="ECO:0000256" key="2">
    <source>
        <dbReference type="ARBA" id="ARBA00023315"/>
    </source>
</evidence>
<evidence type="ECO:0000259" key="3">
    <source>
        <dbReference type="PROSITE" id="PS51186"/>
    </source>
</evidence>
<dbReference type="Proteomes" id="UP000239203">
    <property type="component" value="Unassembled WGS sequence"/>
</dbReference>
<reference evidence="4 5" key="1">
    <citation type="submission" date="2018-02" db="EMBL/GenBank/DDBJ databases">
        <title>Genomic Encyclopedia of Archaeal and Bacterial Type Strains, Phase II (KMG-II): from individual species to whole genera.</title>
        <authorList>
            <person name="Goeker M."/>
        </authorList>
    </citation>
    <scope>NUCLEOTIDE SEQUENCE [LARGE SCALE GENOMIC DNA]</scope>
    <source>
        <strain evidence="4 5">YU 961-1</strain>
    </source>
</reference>
<evidence type="ECO:0000313" key="5">
    <source>
        <dbReference type="Proteomes" id="UP000239203"/>
    </source>
</evidence>
<evidence type="ECO:0000313" key="4">
    <source>
        <dbReference type="EMBL" id="PPK69600.1"/>
    </source>
</evidence>
<name>A0A2S6GWP3_9PSEU</name>
<evidence type="ECO:0000256" key="1">
    <source>
        <dbReference type="ARBA" id="ARBA00022679"/>
    </source>
</evidence>
<dbReference type="Pfam" id="PF00583">
    <property type="entry name" value="Acetyltransf_1"/>
    <property type="match status" value="1"/>
</dbReference>
<keyword evidence="5" id="KW-1185">Reference proteome</keyword>
<accession>A0A2S6GWP3</accession>